<evidence type="ECO:0000256" key="1">
    <source>
        <dbReference type="SAM" id="MobiDB-lite"/>
    </source>
</evidence>
<protein>
    <submittedName>
        <fullName evidence="2">Uncharacterized protein</fullName>
    </submittedName>
</protein>
<evidence type="ECO:0000313" key="2">
    <source>
        <dbReference type="EMBL" id="SAL73182.1"/>
    </source>
</evidence>
<dbReference type="Proteomes" id="UP000054683">
    <property type="component" value="Unassembled WGS sequence"/>
</dbReference>
<reference evidence="2 3" key="1">
    <citation type="submission" date="2016-01" db="EMBL/GenBank/DDBJ databases">
        <authorList>
            <person name="Oliw E.H."/>
        </authorList>
    </citation>
    <scope>NUCLEOTIDE SEQUENCE [LARGE SCALE GENOMIC DNA]</scope>
    <source>
        <strain evidence="2">LMG 27134</strain>
    </source>
</reference>
<dbReference type="OrthoDB" id="9133478at2"/>
<gene>
    <name evidence="2" type="ORF">AWB69_08942</name>
</gene>
<dbReference type="EMBL" id="FCOK02000130">
    <property type="protein sequence ID" value="SAL73182.1"/>
    <property type="molecule type" value="Genomic_DNA"/>
</dbReference>
<proteinExistence type="predicted"/>
<name>A0A158JWA0_9BURK</name>
<evidence type="ECO:0000313" key="3">
    <source>
        <dbReference type="Proteomes" id="UP000054683"/>
    </source>
</evidence>
<dbReference type="AlphaFoldDB" id="A0A158JWA0"/>
<sequence>MAKALRISFQAFAGLSDNELSDVIREACDHSRAEARMYTDTDRDAHRARKRRQAQRERTVTNDVTAASQPCRAA</sequence>
<accession>A0A158JWA0</accession>
<organism evidence="2 3">
    <name type="scientific">Caballeronia udeis</name>
    <dbReference type="NCBI Taxonomy" id="1232866"/>
    <lineage>
        <taxon>Bacteria</taxon>
        <taxon>Pseudomonadati</taxon>
        <taxon>Pseudomonadota</taxon>
        <taxon>Betaproteobacteria</taxon>
        <taxon>Burkholderiales</taxon>
        <taxon>Burkholderiaceae</taxon>
        <taxon>Caballeronia</taxon>
    </lineage>
</organism>
<feature type="region of interest" description="Disordered" evidence="1">
    <location>
        <begin position="37"/>
        <end position="74"/>
    </location>
</feature>
<dbReference type="RefSeq" id="WP_062092952.1">
    <property type="nucleotide sequence ID" value="NZ_FCOK02000130.1"/>
</dbReference>